<sequence length="73" mass="8174">MVAKQPLTFDQPFDNLRQPSQPATFTQHLHLQPSTNLQPSTCNRQPTFNLQPSTCNLQPATCNLQPSTFVGYS</sequence>
<dbReference type="RefSeq" id="WP_008190841.1">
    <property type="nucleotide sequence ID" value="NZ_GL890971.1"/>
</dbReference>
<name>F4Y2T8_9CYAN</name>
<gene>
    <name evidence="1" type="ORF">LYNGBM3L_69840</name>
</gene>
<dbReference type="EMBL" id="GL890971">
    <property type="protein sequence ID" value="EGJ28932.1"/>
    <property type="molecule type" value="Genomic_DNA"/>
</dbReference>
<dbReference type="Proteomes" id="UP000003959">
    <property type="component" value="Unassembled WGS sequence"/>
</dbReference>
<evidence type="ECO:0000313" key="2">
    <source>
        <dbReference type="Proteomes" id="UP000003959"/>
    </source>
</evidence>
<accession>F4Y2T8</accession>
<dbReference type="AlphaFoldDB" id="F4Y2T8"/>
<organism evidence="1 2">
    <name type="scientific">Moorena producens 3L</name>
    <dbReference type="NCBI Taxonomy" id="489825"/>
    <lineage>
        <taxon>Bacteria</taxon>
        <taxon>Bacillati</taxon>
        <taxon>Cyanobacteriota</taxon>
        <taxon>Cyanophyceae</taxon>
        <taxon>Coleofasciculales</taxon>
        <taxon>Coleofasciculaceae</taxon>
        <taxon>Moorena</taxon>
    </lineage>
</organism>
<keyword evidence="2" id="KW-1185">Reference proteome</keyword>
<evidence type="ECO:0008006" key="3">
    <source>
        <dbReference type="Google" id="ProtNLM"/>
    </source>
</evidence>
<protein>
    <recommendedName>
        <fullName evidence="3">Restriction endonuclease</fullName>
    </recommendedName>
</protein>
<proteinExistence type="predicted"/>
<evidence type="ECO:0000313" key="1">
    <source>
        <dbReference type="EMBL" id="EGJ28932.1"/>
    </source>
</evidence>
<reference evidence="2" key="1">
    <citation type="journal article" date="2011" name="Proc. Natl. Acad. Sci. U.S.A.">
        <title>Genomic insights into the physiology and ecology of the marine filamentous cyanobacterium Lyngbya majuscula.</title>
        <authorList>
            <person name="Jones A.C."/>
            <person name="Monroe E.A."/>
            <person name="Podell S."/>
            <person name="Hess W.R."/>
            <person name="Klages S."/>
            <person name="Esquenazi E."/>
            <person name="Niessen S."/>
            <person name="Hoover H."/>
            <person name="Rothmann M."/>
            <person name="Lasken R.S."/>
            <person name="Yates J.R.III."/>
            <person name="Reinhardt R."/>
            <person name="Kube M."/>
            <person name="Burkart M.D."/>
            <person name="Allen E.E."/>
            <person name="Dorrestein P.C."/>
            <person name="Gerwick W.H."/>
            <person name="Gerwick L."/>
        </authorList>
    </citation>
    <scope>NUCLEOTIDE SEQUENCE [LARGE SCALE GENOMIC DNA]</scope>
    <source>
        <strain evidence="2">3L</strain>
    </source>
</reference>
<dbReference type="HOGENOM" id="CLU_2845054_0_0_3"/>